<sequence length="336" mass="37243">MLKTLVVLFLLVGTRALVADPIKVILDTDMGSDCDDVGAMALLHSYAIEGKVEILGVIYSSGRVPYGVGLIDAINTYYGKPDLPIGAYKGDEVGDPVDKMQAEKLAKDTAAFGHDLVSRDDVEDQTRLNRSLLAAAEDESIHYITIGHTNGFSELLASKPDEFSDLDGVELVRKKVKRWIALGALNADRSDGKRSKDWNFFNNGSASFSKHAVDTCPVPVVYVNAGHRVMTGRSLIPTESGNIVRTAYRDWLWNYSKKTLEDQRPSWDLAAVYYAVEGLGPYLKEADPGRLDFDPVNGCRWDTDTVNDRELYVNQLDGTDAAFARYLDELMCRYVK</sequence>
<evidence type="ECO:0000313" key="1">
    <source>
        <dbReference type="EMBL" id="MBK1875500.1"/>
    </source>
</evidence>
<dbReference type="PANTHER" id="PTHR43264:SF1">
    <property type="entry name" value="INOSINE_URIDINE-PREFERRING NUCLEOSIDE HYDROLASE DOMAIN-CONTAINING PROTEIN"/>
    <property type="match status" value="1"/>
</dbReference>
<dbReference type="SUPFAM" id="SSF53590">
    <property type="entry name" value="Nucleoside hydrolase"/>
    <property type="match status" value="1"/>
</dbReference>
<dbReference type="AlphaFoldDB" id="A0A934RQ84"/>
<dbReference type="PANTHER" id="PTHR43264">
    <property type="match status" value="1"/>
</dbReference>
<dbReference type="EMBL" id="JAENIL010000002">
    <property type="protein sequence ID" value="MBK1875500.1"/>
    <property type="molecule type" value="Genomic_DNA"/>
</dbReference>
<dbReference type="RefSeq" id="WP_200353717.1">
    <property type="nucleotide sequence ID" value="NZ_JAENIL010000002.1"/>
</dbReference>
<dbReference type="Gene3D" id="3.90.245.10">
    <property type="entry name" value="Ribonucleoside hydrolase-like"/>
    <property type="match status" value="1"/>
</dbReference>
<keyword evidence="2" id="KW-1185">Reference proteome</keyword>
<accession>A0A934RQ84</accession>
<evidence type="ECO:0000313" key="2">
    <source>
        <dbReference type="Proteomes" id="UP000617628"/>
    </source>
</evidence>
<evidence type="ECO:0008006" key="3">
    <source>
        <dbReference type="Google" id="ProtNLM"/>
    </source>
</evidence>
<gene>
    <name evidence="1" type="ORF">JIN87_01405</name>
</gene>
<reference evidence="1" key="1">
    <citation type="submission" date="2021-01" db="EMBL/GenBank/DDBJ databases">
        <title>Modified the classification status of verrucomicrobia.</title>
        <authorList>
            <person name="Feng X."/>
        </authorList>
    </citation>
    <scope>NUCLEOTIDE SEQUENCE</scope>
    <source>
        <strain evidence="1">KCTC 13126</strain>
    </source>
</reference>
<proteinExistence type="predicted"/>
<organism evidence="1 2">
    <name type="scientific">Pelagicoccus mobilis</name>
    <dbReference type="NCBI Taxonomy" id="415221"/>
    <lineage>
        <taxon>Bacteria</taxon>
        <taxon>Pseudomonadati</taxon>
        <taxon>Verrucomicrobiota</taxon>
        <taxon>Opitutia</taxon>
        <taxon>Puniceicoccales</taxon>
        <taxon>Pelagicoccaceae</taxon>
        <taxon>Pelagicoccus</taxon>
    </lineage>
</organism>
<protein>
    <recommendedName>
        <fullName evidence="3">Nucleoside hydrolase</fullName>
    </recommendedName>
</protein>
<dbReference type="Proteomes" id="UP000617628">
    <property type="component" value="Unassembled WGS sequence"/>
</dbReference>
<dbReference type="InterPro" id="IPR036452">
    <property type="entry name" value="Ribo_hydro-like"/>
</dbReference>
<name>A0A934RQ84_9BACT</name>
<dbReference type="GO" id="GO:0016799">
    <property type="term" value="F:hydrolase activity, hydrolyzing N-glycosyl compounds"/>
    <property type="evidence" value="ECO:0007669"/>
    <property type="project" value="InterPro"/>
</dbReference>
<comment type="caution">
    <text evidence="1">The sequence shown here is derived from an EMBL/GenBank/DDBJ whole genome shotgun (WGS) entry which is preliminary data.</text>
</comment>